<reference evidence="2 3" key="1">
    <citation type="submission" date="2020-08" db="EMBL/GenBank/DDBJ databases">
        <title>Genomic Encyclopedia of Type Strains, Phase III (KMG-III): the genomes of soil and plant-associated and newly described type strains.</title>
        <authorList>
            <person name="Whitman W."/>
        </authorList>
    </citation>
    <scope>NUCLEOTIDE SEQUENCE [LARGE SCALE GENOMIC DNA]</scope>
    <source>
        <strain evidence="2 3">CECT 3313</strain>
    </source>
</reference>
<evidence type="ECO:0000313" key="2">
    <source>
        <dbReference type="EMBL" id="MBB5929337.1"/>
    </source>
</evidence>
<evidence type="ECO:0000256" key="1">
    <source>
        <dbReference type="SAM" id="Phobius"/>
    </source>
</evidence>
<keyword evidence="1" id="KW-0812">Transmembrane</keyword>
<gene>
    <name evidence="2" type="ORF">FHS34_004821</name>
</gene>
<feature type="transmembrane region" description="Helical" evidence="1">
    <location>
        <begin position="34"/>
        <end position="52"/>
    </location>
</feature>
<sequence length="299" mass="33445">MKKFARTTLILISAWTFWGILFFAPIPFLPTTSFLGLITAFFTFFALPAFALKETKEWREGGASRGAKSAIPRHLIGFSRHVDLLKDGRGVTYQVAKGPHGPRFTWRFDPGVPANDLMITVLVQEELGRIENELGLPVTFPHATPEGREAARQRAEASRPSVEQLREAAADGDARALERLWSKTGKPITDAAQLKAGTYYHLGYDIGRYVRSFEGRMWEGTEFDDLNDEENGYGTWHVFATAETTRSEGSRVSTEQIRTSAAGGDPDVRLIPASQDEAVRVFEELHVAYVAWDARRKSH</sequence>
<proteinExistence type="predicted"/>
<dbReference type="AlphaFoldDB" id="A0A7W9PY49"/>
<dbReference type="EMBL" id="JACHJK010000008">
    <property type="protein sequence ID" value="MBB5929337.1"/>
    <property type="molecule type" value="Genomic_DNA"/>
</dbReference>
<comment type="caution">
    <text evidence="2">The sequence shown here is derived from an EMBL/GenBank/DDBJ whole genome shotgun (WGS) entry which is preliminary data.</text>
</comment>
<accession>A0A7W9PY49</accession>
<organism evidence="2 3">
    <name type="scientific">Streptomyces echinatus</name>
    <dbReference type="NCBI Taxonomy" id="67293"/>
    <lineage>
        <taxon>Bacteria</taxon>
        <taxon>Bacillati</taxon>
        <taxon>Actinomycetota</taxon>
        <taxon>Actinomycetes</taxon>
        <taxon>Kitasatosporales</taxon>
        <taxon>Streptomycetaceae</taxon>
        <taxon>Streptomyces</taxon>
    </lineage>
</organism>
<evidence type="ECO:0000313" key="3">
    <source>
        <dbReference type="Proteomes" id="UP000585836"/>
    </source>
</evidence>
<dbReference type="Proteomes" id="UP000585836">
    <property type="component" value="Unassembled WGS sequence"/>
</dbReference>
<name>A0A7W9PY49_9ACTN</name>
<keyword evidence="1" id="KW-0472">Membrane</keyword>
<protein>
    <submittedName>
        <fullName evidence="2">Uncharacterized protein</fullName>
    </submittedName>
</protein>
<keyword evidence="1" id="KW-1133">Transmembrane helix</keyword>
<keyword evidence="3" id="KW-1185">Reference proteome</keyword>
<dbReference type="RefSeq" id="WP_184968697.1">
    <property type="nucleotide sequence ID" value="NZ_JACHJK010000008.1"/>
</dbReference>
<feature type="transmembrane region" description="Helical" evidence="1">
    <location>
        <begin position="7"/>
        <end position="28"/>
    </location>
</feature>